<feature type="active site" description="Proton donor/acceptor" evidence="3">
    <location>
        <position position="518"/>
    </location>
</feature>
<dbReference type="Pfam" id="PF18027">
    <property type="entry name" value="Pepdidase_M14_N"/>
    <property type="match status" value="1"/>
</dbReference>
<comment type="similarity">
    <text evidence="2 3">Belongs to the peptidase M14 family.</text>
</comment>
<gene>
    <name evidence="6" type="ORF">L915_01440</name>
</gene>
<dbReference type="GO" id="GO:0004181">
    <property type="term" value="F:metallocarboxypeptidase activity"/>
    <property type="evidence" value="ECO:0007669"/>
    <property type="project" value="InterPro"/>
</dbReference>
<evidence type="ECO:0000259" key="5">
    <source>
        <dbReference type="PROSITE" id="PS52035"/>
    </source>
</evidence>
<dbReference type="EMBL" id="KI684241">
    <property type="protein sequence ID" value="ETK95645.1"/>
    <property type="molecule type" value="Genomic_DNA"/>
</dbReference>
<feature type="region of interest" description="Disordered" evidence="4">
    <location>
        <begin position="628"/>
        <end position="657"/>
    </location>
</feature>
<evidence type="ECO:0000313" key="6">
    <source>
        <dbReference type="EMBL" id="ETK95645.1"/>
    </source>
</evidence>
<dbReference type="GO" id="GO:0006508">
    <property type="term" value="P:proteolysis"/>
    <property type="evidence" value="ECO:0007669"/>
    <property type="project" value="InterPro"/>
</dbReference>
<dbReference type="InterPro" id="IPR050821">
    <property type="entry name" value="Cytosolic_carboxypeptidase"/>
</dbReference>
<dbReference type="GO" id="GO:0008270">
    <property type="term" value="F:zinc ion binding"/>
    <property type="evidence" value="ECO:0007669"/>
    <property type="project" value="InterPro"/>
</dbReference>
<feature type="domain" description="Peptidase M14" evidence="5">
    <location>
        <begin position="270"/>
        <end position="554"/>
    </location>
</feature>
<feature type="compositionally biased region" description="Basic residues" evidence="4">
    <location>
        <begin position="714"/>
        <end position="724"/>
    </location>
</feature>
<reference evidence="6" key="1">
    <citation type="submission" date="2013-11" db="EMBL/GenBank/DDBJ databases">
        <title>The Genome Sequence of Phytophthora parasitica CJ02B3.</title>
        <authorList>
            <consortium name="The Broad Institute Genomics Platform"/>
            <person name="Russ C."/>
            <person name="Tyler B."/>
            <person name="Panabieres F."/>
            <person name="Shan W."/>
            <person name="Tripathy S."/>
            <person name="Grunwald N."/>
            <person name="Machado M."/>
            <person name="Johnson C.S."/>
            <person name="Arredondo F."/>
            <person name="Hong C."/>
            <person name="Coffey M."/>
            <person name="Young S.K."/>
            <person name="Zeng Q."/>
            <person name="Gargeya S."/>
            <person name="Fitzgerald M."/>
            <person name="Abouelleil A."/>
            <person name="Alvarado L."/>
            <person name="Chapman S.B."/>
            <person name="Gainer-Dewar J."/>
            <person name="Goldberg J."/>
            <person name="Griggs A."/>
            <person name="Gujja S."/>
            <person name="Hansen M."/>
            <person name="Howarth C."/>
            <person name="Imamovic A."/>
            <person name="Ireland A."/>
            <person name="Larimer J."/>
            <person name="McCowan C."/>
            <person name="Murphy C."/>
            <person name="Pearson M."/>
            <person name="Poon T.W."/>
            <person name="Priest M."/>
            <person name="Roberts A."/>
            <person name="Saif S."/>
            <person name="Shea T."/>
            <person name="Sykes S."/>
            <person name="Wortman J."/>
            <person name="Nusbaum C."/>
            <person name="Birren B."/>
        </authorList>
    </citation>
    <scope>NUCLEOTIDE SEQUENCE [LARGE SCALE GENOMIC DNA]</scope>
    <source>
        <strain evidence="6">CJ02B3</strain>
    </source>
</reference>
<sequence length="910" mass="101737">MSSVNPRANRFRNVASQSILVPPPLPLINLPEEPRHVRTGVPDERPMNLPIRRHLPNVVAIASWKSSQSTDFNALHPPKPERILQENKTLVDFEAAAYEELEVSSRLHVYEYNQPNIFRDSNAPDDTLIFDSLFESGNLLRAERIFRKIPTYSGSRIPQQEYELLIHPDVKNGAYRQWFYFEVRNGKPGVKYRFALVNLAKSGALFGQGLQPVVYSERDAASKGLGWRHRGTHVRYDVTASPLAPPGANALSFHYEFEHENDCVYFACIQPYTYTDLMDYLELLERDPQRSLTCRRTELCQSLAGNACDLLSITSPGKDGLPPDERRIIVVSARVHPGEPNSSWMMQGMLDYLTGPSSGATVLRRNFVFKVVPMLNPDGVINGNTRVSLAGWDLNRKWSNPIEQLFPTIYHLKQQLAHFQSRGRVAVYCDLHGHSINRNIFTYGCYNAKKKTTSDGSKTSVDTVGVKSDPRVFPMIVARHAPCFSFSSCDFTVHKSKMTTARVVVNQELGVTNSYTLEASFCGPDFGARRDTQFSTWDLEEMGRCWCQSLIVYYGLTAHVKALDIERKKPVTLDQSIAEAPSPTSRSSQVQISEALRVDVEDEESRLARDLLLDCEAAISALFASSGVNEDNGMDSDLSGAEDEPIPPSPSDAPQLDTEQKNLQDTVEVNGVEASSSTQEEVSALDNSGDQTEKKSEKKKRGSKLKSVVSQTMKKAKKKKKHKVKPELKNTYSTSTPTQSKPDDTSTFTPELELSTPDADTNSKPLTKRTMSAARKSKSVRPKSSIETPKSVSSAILQATKNVELRANSRLCPLPTHPNIPLVLPSVVDSSRVVPRILRTAPVCDPDIEDKSRIRSELPALQLSGRDEDQRRHSLRRRSRRQENDIKSDDSDTFPVPESYGSSKLLNLIT</sequence>
<feature type="compositionally biased region" description="Polar residues" evidence="4">
    <location>
        <begin position="671"/>
        <end position="690"/>
    </location>
</feature>
<feature type="compositionally biased region" description="Basic and acidic residues" evidence="4">
    <location>
        <begin position="881"/>
        <end position="890"/>
    </location>
</feature>
<feature type="compositionally biased region" description="Polar residues" evidence="4">
    <location>
        <begin position="900"/>
        <end position="910"/>
    </location>
</feature>
<evidence type="ECO:0000256" key="4">
    <source>
        <dbReference type="SAM" id="MobiDB-lite"/>
    </source>
</evidence>
<dbReference type="PROSITE" id="PS52035">
    <property type="entry name" value="PEPTIDASE_M14"/>
    <property type="match status" value="1"/>
</dbReference>
<dbReference type="PANTHER" id="PTHR12756:SF45">
    <property type="entry name" value="CYTOSOLIC CARBOXYPEPTIDASE NNA1"/>
    <property type="match status" value="1"/>
</dbReference>
<dbReference type="Pfam" id="PF00246">
    <property type="entry name" value="Peptidase_M14"/>
    <property type="match status" value="1"/>
</dbReference>
<dbReference type="Proteomes" id="UP000053236">
    <property type="component" value="Unassembled WGS sequence"/>
</dbReference>
<comment type="cofactor">
    <cofactor evidence="1">
        <name>Zn(2+)</name>
        <dbReference type="ChEBI" id="CHEBI:29105"/>
    </cofactor>
</comment>
<dbReference type="InterPro" id="IPR040626">
    <property type="entry name" value="Pepdidase_M14_N"/>
</dbReference>
<dbReference type="Gene3D" id="3.40.630.10">
    <property type="entry name" value="Zn peptidases"/>
    <property type="match status" value="1"/>
</dbReference>
<name>W2HM47_PHYNI</name>
<feature type="compositionally biased region" description="Polar residues" evidence="4">
    <location>
        <begin position="730"/>
        <end position="749"/>
    </location>
</feature>
<evidence type="ECO:0000256" key="3">
    <source>
        <dbReference type="PROSITE-ProRule" id="PRU01379"/>
    </source>
</evidence>
<feature type="region of interest" description="Disordered" evidence="4">
    <location>
        <begin position="671"/>
        <end position="792"/>
    </location>
</feature>
<accession>W2HM47</accession>
<dbReference type="Gene3D" id="2.60.40.3120">
    <property type="match status" value="1"/>
</dbReference>
<evidence type="ECO:0000256" key="2">
    <source>
        <dbReference type="ARBA" id="ARBA00005988"/>
    </source>
</evidence>
<dbReference type="AlphaFoldDB" id="W2HM47"/>
<proteinExistence type="inferred from homology"/>
<protein>
    <recommendedName>
        <fullName evidence="5">Peptidase M14 domain-containing protein</fullName>
    </recommendedName>
</protein>
<dbReference type="SUPFAM" id="SSF53187">
    <property type="entry name" value="Zn-dependent exopeptidases"/>
    <property type="match status" value="1"/>
</dbReference>
<evidence type="ECO:0000256" key="1">
    <source>
        <dbReference type="ARBA" id="ARBA00001947"/>
    </source>
</evidence>
<dbReference type="PANTHER" id="PTHR12756">
    <property type="entry name" value="CYTOSOLIC CARBOXYPEPTIDASE"/>
    <property type="match status" value="1"/>
</dbReference>
<dbReference type="VEuPathDB" id="FungiDB:PPTG_06667"/>
<dbReference type="InterPro" id="IPR000834">
    <property type="entry name" value="Peptidase_M14"/>
</dbReference>
<feature type="region of interest" description="Disordered" evidence="4">
    <location>
        <begin position="855"/>
        <end position="910"/>
    </location>
</feature>
<organism evidence="6">
    <name type="scientific">Phytophthora nicotianae</name>
    <name type="common">Potato buckeye rot agent</name>
    <name type="synonym">Phytophthora parasitica</name>
    <dbReference type="NCBI Taxonomy" id="4792"/>
    <lineage>
        <taxon>Eukaryota</taxon>
        <taxon>Sar</taxon>
        <taxon>Stramenopiles</taxon>
        <taxon>Oomycota</taxon>
        <taxon>Peronosporomycetes</taxon>
        <taxon>Peronosporales</taxon>
        <taxon>Peronosporaceae</taxon>
        <taxon>Phytophthora</taxon>
    </lineage>
</organism>